<dbReference type="Gene3D" id="3.40.430.10">
    <property type="entry name" value="Dihydrofolate Reductase, subunit A"/>
    <property type="match status" value="1"/>
</dbReference>
<dbReference type="InterPro" id="IPR024072">
    <property type="entry name" value="DHFR-like_dom_sf"/>
</dbReference>
<dbReference type="GO" id="GO:0009231">
    <property type="term" value="P:riboflavin biosynthetic process"/>
    <property type="evidence" value="ECO:0007669"/>
    <property type="project" value="InterPro"/>
</dbReference>
<name>A0A561BP09_9ACTN</name>
<dbReference type="OrthoDB" id="8419056at2"/>
<comment type="caution">
    <text evidence="2">The sequence shown here is derived from an EMBL/GenBank/DDBJ whole genome shotgun (WGS) entry which is preliminary data.</text>
</comment>
<dbReference type="RefSeq" id="WP_145804719.1">
    <property type="nucleotide sequence ID" value="NZ_VIVK01000001.1"/>
</dbReference>
<keyword evidence="3" id="KW-1185">Reference proteome</keyword>
<dbReference type="InterPro" id="IPR050765">
    <property type="entry name" value="Riboflavin_Biosynth_HTPR"/>
</dbReference>
<dbReference type="InterPro" id="IPR002734">
    <property type="entry name" value="RibDG_C"/>
</dbReference>
<dbReference type="SUPFAM" id="SSF53597">
    <property type="entry name" value="Dihydrofolate reductase-like"/>
    <property type="match status" value="1"/>
</dbReference>
<accession>A0A561BP09</accession>
<dbReference type="EMBL" id="VIVK01000001">
    <property type="protein sequence ID" value="TWD80609.1"/>
    <property type="molecule type" value="Genomic_DNA"/>
</dbReference>
<dbReference type="AlphaFoldDB" id="A0A561BP09"/>
<protein>
    <submittedName>
        <fullName evidence="2">Dihydrofolate reductase</fullName>
    </submittedName>
</protein>
<evidence type="ECO:0000259" key="1">
    <source>
        <dbReference type="Pfam" id="PF01872"/>
    </source>
</evidence>
<dbReference type="Proteomes" id="UP000318380">
    <property type="component" value="Unassembled WGS sequence"/>
</dbReference>
<dbReference type="GO" id="GO:0008703">
    <property type="term" value="F:5-amino-6-(5-phosphoribosylamino)uracil reductase activity"/>
    <property type="evidence" value="ECO:0007669"/>
    <property type="project" value="InterPro"/>
</dbReference>
<evidence type="ECO:0000313" key="3">
    <source>
        <dbReference type="Proteomes" id="UP000318380"/>
    </source>
</evidence>
<gene>
    <name evidence="2" type="ORF">FB561_1694</name>
</gene>
<dbReference type="PANTHER" id="PTHR38011:SF11">
    <property type="entry name" value="2,5-DIAMINO-6-RIBOSYLAMINO-4(3H)-PYRIMIDINONE 5'-PHOSPHATE REDUCTASE"/>
    <property type="match status" value="1"/>
</dbReference>
<sequence length="196" mass="21735">MSERKVFANMTVSLDGRITGPGGLGDMAPIVPHAITDQSRDSLIRLTQRSSTALLGRGNYEGFGGFWPTVIDMADADPRDREFAKYLDDVEKVVFSHTLTETPWNNSRLATASLVDTVRELRTQEGGDIWVMSSKDLLAQLLAEDEIDRLEIQVAPEIVGNGIRYFEDGLNPSSWTLTDVITSDSGAIWTTYDHKK</sequence>
<proteinExistence type="predicted"/>
<dbReference type="PANTHER" id="PTHR38011">
    <property type="entry name" value="DIHYDROFOLATE REDUCTASE FAMILY PROTEIN (AFU_ORTHOLOGUE AFUA_8G06820)"/>
    <property type="match status" value="1"/>
</dbReference>
<evidence type="ECO:0000313" key="2">
    <source>
        <dbReference type="EMBL" id="TWD80609.1"/>
    </source>
</evidence>
<feature type="domain" description="Bacterial bifunctional deaminase-reductase C-terminal" evidence="1">
    <location>
        <begin position="4"/>
        <end position="186"/>
    </location>
</feature>
<organism evidence="2 3">
    <name type="scientific">Kribbella amoyensis</name>
    <dbReference type="NCBI Taxonomy" id="996641"/>
    <lineage>
        <taxon>Bacteria</taxon>
        <taxon>Bacillati</taxon>
        <taxon>Actinomycetota</taxon>
        <taxon>Actinomycetes</taxon>
        <taxon>Propionibacteriales</taxon>
        <taxon>Kribbellaceae</taxon>
        <taxon>Kribbella</taxon>
    </lineage>
</organism>
<reference evidence="2 3" key="1">
    <citation type="submission" date="2019-06" db="EMBL/GenBank/DDBJ databases">
        <title>Sequencing the genomes of 1000 actinobacteria strains.</title>
        <authorList>
            <person name="Klenk H.-P."/>
        </authorList>
    </citation>
    <scope>NUCLEOTIDE SEQUENCE [LARGE SCALE GENOMIC DNA]</scope>
    <source>
        <strain evidence="2 3">DSM 24683</strain>
    </source>
</reference>
<dbReference type="Pfam" id="PF01872">
    <property type="entry name" value="RibD_C"/>
    <property type="match status" value="1"/>
</dbReference>